<dbReference type="NCBIfam" id="TIGR02436">
    <property type="entry name" value="four helix bundle protein"/>
    <property type="match status" value="1"/>
</dbReference>
<reference evidence="2" key="1">
    <citation type="journal article" date="2019" name="Int. J. Syst. Evol. Microbiol.">
        <title>The Global Catalogue of Microorganisms (GCM) 10K type strain sequencing project: providing services to taxonomists for standard genome sequencing and annotation.</title>
        <authorList>
            <consortium name="The Broad Institute Genomics Platform"/>
            <consortium name="The Broad Institute Genome Sequencing Center for Infectious Disease"/>
            <person name="Wu L."/>
            <person name="Ma J."/>
        </authorList>
    </citation>
    <scope>NUCLEOTIDE SEQUENCE [LARGE SCALE GENOMIC DNA]</scope>
    <source>
        <strain evidence="2">JCM 17217</strain>
    </source>
</reference>
<gene>
    <name evidence="1" type="ORF">GCM10022407_23510</name>
</gene>
<keyword evidence="2" id="KW-1185">Reference proteome</keyword>
<proteinExistence type="predicted"/>
<organism evidence="1 2">
    <name type="scientific">Hymenobacter antarcticus</name>
    <dbReference type="NCBI Taxonomy" id="486270"/>
    <lineage>
        <taxon>Bacteria</taxon>
        <taxon>Pseudomonadati</taxon>
        <taxon>Bacteroidota</taxon>
        <taxon>Cytophagia</taxon>
        <taxon>Cytophagales</taxon>
        <taxon>Hymenobacteraceae</taxon>
        <taxon>Hymenobacter</taxon>
    </lineage>
</organism>
<dbReference type="PANTHER" id="PTHR38471">
    <property type="entry name" value="FOUR HELIX BUNDLE PROTEIN"/>
    <property type="match status" value="1"/>
</dbReference>
<accession>A0ABP7Q7J8</accession>
<dbReference type="Pfam" id="PF05635">
    <property type="entry name" value="23S_rRNA_IVP"/>
    <property type="match status" value="1"/>
</dbReference>
<dbReference type="RefSeq" id="WP_345124530.1">
    <property type="nucleotide sequence ID" value="NZ_BAABDI010000015.1"/>
</dbReference>
<protein>
    <submittedName>
        <fullName evidence="1">Four helix bundle protein</fullName>
    </submittedName>
</protein>
<dbReference type="EMBL" id="BAABDI010000015">
    <property type="protein sequence ID" value="GAA3977538.1"/>
    <property type="molecule type" value="Genomic_DNA"/>
</dbReference>
<dbReference type="Gene3D" id="1.20.1440.60">
    <property type="entry name" value="23S rRNA-intervening sequence"/>
    <property type="match status" value="1"/>
</dbReference>
<evidence type="ECO:0000313" key="1">
    <source>
        <dbReference type="EMBL" id="GAA3977538.1"/>
    </source>
</evidence>
<dbReference type="InterPro" id="IPR036583">
    <property type="entry name" value="23S_rRNA_IVS_sf"/>
</dbReference>
<name>A0ABP7Q7J8_9BACT</name>
<dbReference type="InterPro" id="IPR012657">
    <property type="entry name" value="23S_rRNA-intervening_sequence"/>
</dbReference>
<sequence length="127" mass="14502">MSAENTVLYKSYAFAQRIVKLYKLLLKNKQPRAMAEQLLRSGTSIGANVEEATGGFSRRDFAAKCSIAYKEARETHYWLRLLRDTECLEPRLAESLIEGAEELKRMLAAILLSTRNDELKEEESPVF</sequence>
<evidence type="ECO:0000313" key="2">
    <source>
        <dbReference type="Proteomes" id="UP001501556"/>
    </source>
</evidence>
<dbReference type="SUPFAM" id="SSF158446">
    <property type="entry name" value="IVS-encoded protein-like"/>
    <property type="match status" value="1"/>
</dbReference>
<dbReference type="PANTHER" id="PTHR38471:SF2">
    <property type="entry name" value="FOUR HELIX BUNDLE PROTEIN"/>
    <property type="match status" value="1"/>
</dbReference>
<dbReference type="Proteomes" id="UP001501556">
    <property type="component" value="Unassembled WGS sequence"/>
</dbReference>
<comment type="caution">
    <text evidence="1">The sequence shown here is derived from an EMBL/GenBank/DDBJ whole genome shotgun (WGS) entry which is preliminary data.</text>
</comment>
<dbReference type="PIRSF" id="PIRSF035652">
    <property type="entry name" value="CHP02436"/>
    <property type="match status" value="1"/>
</dbReference>